<keyword evidence="5" id="KW-1185">Reference proteome</keyword>
<proteinExistence type="predicted"/>
<gene>
    <name evidence="4" type="ORF">JL102_01610</name>
</gene>
<feature type="domain" description="PAC" evidence="3">
    <location>
        <begin position="532"/>
        <end position="585"/>
    </location>
</feature>
<dbReference type="Gene3D" id="3.30.450.40">
    <property type="match status" value="1"/>
</dbReference>
<feature type="coiled-coil region" evidence="1">
    <location>
        <begin position="416"/>
        <end position="471"/>
    </location>
</feature>
<feature type="transmembrane region" description="Helical" evidence="2">
    <location>
        <begin position="119"/>
        <end position="139"/>
    </location>
</feature>
<keyword evidence="2" id="KW-1133">Transmembrane helix</keyword>
<comment type="caution">
    <text evidence="4">The sequence shown here is derived from an EMBL/GenBank/DDBJ whole genome shotgun (WGS) entry which is preliminary data.</text>
</comment>
<dbReference type="InterPro" id="IPR003018">
    <property type="entry name" value="GAF"/>
</dbReference>
<feature type="transmembrane region" description="Helical" evidence="2">
    <location>
        <begin position="31"/>
        <end position="64"/>
    </location>
</feature>
<dbReference type="PROSITE" id="PS50113">
    <property type="entry name" value="PAC"/>
    <property type="match status" value="1"/>
</dbReference>
<evidence type="ECO:0000256" key="1">
    <source>
        <dbReference type="SAM" id="Coils"/>
    </source>
</evidence>
<name>A0A937F5R3_9BACT</name>
<keyword evidence="2" id="KW-0472">Membrane</keyword>
<feature type="transmembrane region" description="Helical" evidence="2">
    <location>
        <begin position="98"/>
        <end position="114"/>
    </location>
</feature>
<evidence type="ECO:0000259" key="3">
    <source>
        <dbReference type="PROSITE" id="PS50113"/>
    </source>
</evidence>
<dbReference type="SUPFAM" id="SSF55785">
    <property type="entry name" value="PYP-like sensor domain (PAS domain)"/>
    <property type="match status" value="2"/>
</dbReference>
<dbReference type="SUPFAM" id="SSF55781">
    <property type="entry name" value="GAF domain-like"/>
    <property type="match status" value="1"/>
</dbReference>
<dbReference type="EMBL" id="JAESIY010000001">
    <property type="protein sequence ID" value="MBL3654810.1"/>
    <property type="molecule type" value="Genomic_DNA"/>
</dbReference>
<dbReference type="Pfam" id="PF08448">
    <property type="entry name" value="PAS_4"/>
    <property type="match status" value="1"/>
</dbReference>
<dbReference type="Pfam" id="PF13185">
    <property type="entry name" value="GAF_2"/>
    <property type="match status" value="1"/>
</dbReference>
<keyword evidence="1" id="KW-0175">Coiled coil</keyword>
<sequence>MLDNEQFFGGQLKKFHEKVHNEADNIVKYFVLGYFVFGLVLSLVYFTWELGVVMGLVSLGIFYLVKTLAPGSLLFRLTVSFLFWHFPLQFILQLHGTYEMYFFYFLSVTVLLFYEDWIVLLPVVLYALATFVIVFFFDIYGWEYDEFFANAPELTYKNALLHIGIMLMYGGVCGLWARLKKKQTQEYGLTNLQMQEQLELMDTNINFADNISKGELNAQYQADRPDKLGGALMEMRESLLEAAERESKERFVNVGLASIGDILRANSDNLAELCDQVIAELVKYMKVNQGGIFILEAGDNEEDKHLELIACRAYERKKYLQKRVEIGQGLVGQAALEKKFIYLKEVPADYVNITSGLGKATPNSLLLVPLQSNGDLVGVLEMASFRPFEDFDIEFLEKVAESIASSIISAKTNQATKDLLLQAREMTEQMQAQEEEMRQNMEEMQATQEEMARTQRELAAKEINFNALINNTTDSIITIDLDYNVVIMNAMQKSRYVGTQYEGLGEGSNALEMLGSVRDEWKEYYDRAFAGEMLKFVLKSSVRGEDTWREYSINPVRNDKNEIIGASIFSRDISDRKRVELENHRISQVMSSLLNTSNDMLLAIDSDYNLIVSNDRFKKGAPEIFGSEVKVGTSLLSGLEETQKKEVRAQYDRALAGESFQAKYEMGDGVLVNRCEPIVNDEGHVYGIGILIHVESKDQIAI</sequence>
<keyword evidence="2" id="KW-0812">Transmembrane</keyword>
<organism evidence="4 5">
    <name type="scientific">Fulvivirga sediminis</name>
    <dbReference type="NCBI Taxonomy" id="2803949"/>
    <lineage>
        <taxon>Bacteria</taxon>
        <taxon>Pseudomonadati</taxon>
        <taxon>Bacteroidota</taxon>
        <taxon>Cytophagia</taxon>
        <taxon>Cytophagales</taxon>
        <taxon>Fulvivirgaceae</taxon>
        <taxon>Fulvivirga</taxon>
    </lineage>
</organism>
<dbReference type="Gene3D" id="3.30.450.20">
    <property type="entry name" value="PAS domain"/>
    <property type="match status" value="1"/>
</dbReference>
<dbReference type="NCBIfam" id="TIGR00229">
    <property type="entry name" value="sensory_box"/>
    <property type="match status" value="1"/>
</dbReference>
<dbReference type="InterPro" id="IPR013656">
    <property type="entry name" value="PAS_4"/>
</dbReference>
<dbReference type="Proteomes" id="UP000659388">
    <property type="component" value="Unassembled WGS sequence"/>
</dbReference>
<dbReference type="InterPro" id="IPR029016">
    <property type="entry name" value="GAF-like_dom_sf"/>
</dbReference>
<dbReference type="InterPro" id="IPR035965">
    <property type="entry name" value="PAS-like_dom_sf"/>
</dbReference>
<dbReference type="InterPro" id="IPR000014">
    <property type="entry name" value="PAS"/>
</dbReference>
<dbReference type="AlphaFoldDB" id="A0A937F5R3"/>
<accession>A0A937F5R3</accession>
<evidence type="ECO:0000313" key="4">
    <source>
        <dbReference type="EMBL" id="MBL3654810.1"/>
    </source>
</evidence>
<evidence type="ECO:0000313" key="5">
    <source>
        <dbReference type="Proteomes" id="UP000659388"/>
    </source>
</evidence>
<reference evidence="4" key="1">
    <citation type="submission" date="2021-01" db="EMBL/GenBank/DDBJ databases">
        <title>Fulvivirga kasyanovii gen. nov., sp nov., a novel member of the phylum Bacteroidetes isolated from seawater in a mussel farm.</title>
        <authorList>
            <person name="Zhao L.-H."/>
            <person name="Wang Z.-J."/>
        </authorList>
    </citation>
    <scope>NUCLEOTIDE SEQUENCE</scope>
    <source>
        <strain evidence="4">2943</strain>
    </source>
</reference>
<protein>
    <submittedName>
        <fullName evidence="4">GAF domain-containing protein</fullName>
    </submittedName>
</protein>
<dbReference type="InterPro" id="IPR000700">
    <property type="entry name" value="PAS-assoc_C"/>
</dbReference>
<evidence type="ECO:0000256" key="2">
    <source>
        <dbReference type="SAM" id="Phobius"/>
    </source>
</evidence>
<dbReference type="SMART" id="SM00065">
    <property type="entry name" value="GAF"/>
    <property type="match status" value="1"/>
</dbReference>
<dbReference type="RefSeq" id="WP_202241932.1">
    <property type="nucleotide sequence ID" value="NZ_JAESIY010000001.1"/>
</dbReference>
<feature type="transmembrane region" description="Helical" evidence="2">
    <location>
        <begin position="159"/>
        <end position="177"/>
    </location>
</feature>